<dbReference type="Proteomes" id="UP000006690">
    <property type="component" value="Plasmid pEA320"/>
</dbReference>
<feature type="chain" id="PRO_5002614569" evidence="1">
    <location>
        <begin position="20"/>
        <end position="234"/>
    </location>
</feature>
<feature type="signal peptide" evidence="1">
    <location>
        <begin position="1"/>
        <end position="19"/>
    </location>
</feature>
<gene>
    <name evidence="2" type="ORF">PAJ_p0144</name>
</gene>
<dbReference type="HOGENOM" id="CLU_108436_0_0_6"/>
<evidence type="ECO:0000256" key="1">
    <source>
        <dbReference type="SAM" id="SignalP"/>
    </source>
</evidence>
<proteinExistence type="predicted"/>
<dbReference type="KEGG" id="paj:PAJ_p0144"/>
<evidence type="ECO:0000313" key="3">
    <source>
        <dbReference type="Proteomes" id="UP000006690"/>
    </source>
</evidence>
<evidence type="ECO:0000313" key="2">
    <source>
        <dbReference type="EMBL" id="BAK14011.1"/>
    </source>
</evidence>
<organism evidence="2 3">
    <name type="scientific">Pantoea ananatis (strain AJ13355)</name>
    <dbReference type="NCBI Taxonomy" id="932677"/>
    <lineage>
        <taxon>Bacteria</taxon>
        <taxon>Pseudomonadati</taxon>
        <taxon>Pseudomonadota</taxon>
        <taxon>Gammaproteobacteria</taxon>
        <taxon>Enterobacterales</taxon>
        <taxon>Erwiniaceae</taxon>
        <taxon>Pantoea</taxon>
    </lineage>
</organism>
<keyword evidence="1" id="KW-0732">Signal</keyword>
<keyword evidence="2" id="KW-0614">Plasmid</keyword>
<name>A0A0H3L3X5_PANAA</name>
<geneLocation type="plasmid" evidence="2 3">
    <name>pEA320</name>
</geneLocation>
<accession>A0A0H3L3X5</accession>
<dbReference type="OrthoDB" id="6545863at2"/>
<sequence>MKTKYLSFLMFSICGFAFADINPEISMPADFNGDSFIANEINENSAVSYNTVESSGCSNIEFKEYVPSNKSKTNTKANNSAYKFPVNSWVCLSSDTVYGNGYDRSMDERVAYSKSKSLWVKEKNKKSDIIPSDQDGPYRPLKLYNIKARNTKGYVVFDENLTKDDKETNKNANTLVSFCLVQDSTYSALCGSGSLTSDSGQIPYLLKSLKSMEIGMGNKVNDRILKRTGNSSSK</sequence>
<reference evidence="3" key="1">
    <citation type="journal article" date="2012" name="Appl. Microbiol. Biotechnol.">
        <title>The complete genome sequence of Pantoea ananatis AJ13355, an organism with great biotechnological potential.</title>
        <authorList>
            <person name="Hara Y."/>
            <person name="Kadotani N."/>
            <person name="Izui H."/>
            <person name="Katashkina J.I."/>
            <person name="Kuvaeva T.M."/>
            <person name="Andreeva I.G."/>
            <person name="Golubeva L.I."/>
            <person name="Malko D.B."/>
            <person name="Makeev V.J."/>
            <person name="Mashko S.V."/>
            <person name="Kozlov Y.I."/>
        </authorList>
    </citation>
    <scope>NUCLEOTIDE SEQUENCE [LARGE SCALE GENOMIC DNA]</scope>
    <source>
        <strain evidence="3">AJ13355</strain>
        <plasmid evidence="3">Plasmid pEA320</plasmid>
    </source>
</reference>
<dbReference type="RefSeq" id="WP_014598247.1">
    <property type="nucleotide sequence ID" value="NC_017533.1"/>
</dbReference>
<dbReference type="AlphaFoldDB" id="A0A0H3L3X5"/>
<protein>
    <submittedName>
        <fullName evidence="2">Uncharacterized protein</fullName>
    </submittedName>
</protein>
<dbReference type="eggNOG" id="ENOG5033F4K">
    <property type="taxonomic scope" value="Bacteria"/>
</dbReference>
<dbReference type="EMBL" id="AP012033">
    <property type="protein sequence ID" value="BAK14011.1"/>
    <property type="molecule type" value="Genomic_DNA"/>
</dbReference>